<dbReference type="SUPFAM" id="SSF51261">
    <property type="entry name" value="Duplicated hybrid motif"/>
    <property type="match status" value="1"/>
</dbReference>
<protein>
    <submittedName>
        <fullName evidence="4">Stage IV sporulation protein FA</fullName>
    </submittedName>
</protein>
<feature type="domain" description="M23ase beta-sheet core" evidence="3">
    <location>
        <begin position="154"/>
        <end position="245"/>
    </location>
</feature>
<proteinExistence type="predicted"/>
<dbReference type="AlphaFoldDB" id="A0A1H0P4X2"/>
<evidence type="ECO:0000256" key="2">
    <source>
        <dbReference type="SAM" id="Phobius"/>
    </source>
</evidence>
<dbReference type="EMBL" id="FNIZ01000010">
    <property type="protein sequence ID" value="SDO99740.1"/>
    <property type="molecule type" value="Genomic_DNA"/>
</dbReference>
<dbReference type="GO" id="GO:0004222">
    <property type="term" value="F:metalloendopeptidase activity"/>
    <property type="evidence" value="ECO:0007669"/>
    <property type="project" value="TreeGrafter"/>
</dbReference>
<accession>A0A1H0P4X2</accession>
<organism evidence="4 5">
    <name type="scientific">Halobacillus aidingensis</name>
    <dbReference type="NCBI Taxonomy" id="240303"/>
    <lineage>
        <taxon>Bacteria</taxon>
        <taxon>Bacillati</taxon>
        <taxon>Bacillota</taxon>
        <taxon>Bacilli</taxon>
        <taxon>Bacillales</taxon>
        <taxon>Bacillaceae</taxon>
        <taxon>Halobacillus</taxon>
    </lineage>
</organism>
<dbReference type="InterPro" id="IPR016047">
    <property type="entry name" value="M23ase_b-sheet_dom"/>
</dbReference>
<keyword evidence="2" id="KW-0812">Transmembrane</keyword>
<feature type="region of interest" description="Disordered" evidence="1">
    <location>
        <begin position="1"/>
        <end position="44"/>
    </location>
</feature>
<keyword evidence="5" id="KW-1185">Reference proteome</keyword>
<evidence type="ECO:0000256" key="1">
    <source>
        <dbReference type="SAM" id="MobiDB-lite"/>
    </source>
</evidence>
<evidence type="ECO:0000259" key="3">
    <source>
        <dbReference type="Pfam" id="PF01551"/>
    </source>
</evidence>
<feature type="transmembrane region" description="Helical" evidence="2">
    <location>
        <begin position="66"/>
        <end position="83"/>
    </location>
</feature>
<evidence type="ECO:0000313" key="5">
    <source>
        <dbReference type="Proteomes" id="UP000198860"/>
    </source>
</evidence>
<dbReference type="OrthoDB" id="2986589at2"/>
<keyword evidence="2" id="KW-0472">Membrane</keyword>
<reference evidence="5" key="1">
    <citation type="submission" date="2016-10" db="EMBL/GenBank/DDBJ databases">
        <authorList>
            <person name="Varghese N."/>
            <person name="Submissions S."/>
        </authorList>
    </citation>
    <scope>NUCLEOTIDE SEQUENCE [LARGE SCALE GENOMIC DNA]</scope>
    <source>
        <strain evidence="5">CGMCC 1.3703</strain>
    </source>
</reference>
<dbReference type="PANTHER" id="PTHR21666:SF274">
    <property type="entry name" value="STAGE IV SPORULATION PROTEIN FA"/>
    <property type="match status" value="1"/>
</dbReference>
<keyword evidence="2" id="KW-1133">Transmembrane helix</keyword>
<dbReference type="RefSeq" id="WP_089652660.1">
    <property type="nucleotide sequence ID" value="NZ_FNIZ01000010.1"/>
</dbReference>
<feature type="compositionally biased region" description="Basic and acidic residues" evidence="1">
    <location>
        <begin position="1"/>
        <end position="14"/>
    </location>
</feature>
<dbReference type="Pfam" id="PF01551">
    <property type="entry name" value="Peptidase_M23"/>
    <property type="match status" value="1"/>
</dbReference>
<dbReference type="Proteomes" id="UP000198860">
    <property type="component" value="Unassembled WGS sequence"/>
</dbReference>
<dbReference type="PANTHER" id="PTHR21666">
    <property type="entry name" value="PEPTIDASE-RELATED"/>
    <property type="match status" value="1"/>
</dbReference>
<feature type="compositionally biased region" description="Basic residues" evidence="1">
    <location>
        <begin position="15"/>
        <end position="24"/>
    </location>
</feature>
<dbReference type="STRING" id="240303.SAMN05421677_11061"/>
<dbReference type="Gene3D" id="2.70.70.10">
    <property type="entry name" value="Glucose Permease (Domain IIA)"/>
    <property type="match status" value="1"/>
</dbReference>
<evidence type="ECO:0000313" key="4">
    <source>
        <dbReference type="EMBL" id="SDO99740.1"/>
    </source>
</evidence>
<dbReference type="InterPro" id="IPR011055">
    <property type="entry name" value="Dup_hybrid_motif"/>
</dbReference>
<dbReference type="CDD" id="cd12797">
    <property type="entry name" value="M23_peptidase"/>
    <property type="match status" value="1"/>
</dbReference>
<name>A0A1H0P4X2_HALAD</name>
<gene>
    <name evidence="4" type="ORF">SAMN05421677_11061</name>
</gene>
<dbReference type="InterPro" id="IPR050570">
    <property type="entry name" value="Cell_wall_metabolism_enzyme"/>
</dbReference>
<sequence length="255" mass="28083">MKKNIRDVRKNIADRKKRKMHRKGTSPPGVFSPPQDEEMHGYPPLVNDYGHKPVKKEEPSSATSRLGMQVLFAVLLFAVVALGKNTDLAIVKVPGDWAVSQMQEEFPFATVTAWYSDRFGDPLQVIQPEDETGQEALAMPVNGTVTTSFQNDGKGIILTTENGSQVKAVREGTVIFAGNDSESGKTVVLQHEDGTKTTYGYLSSIDVHLYEHVQSQKDLGSVKAEEGQAAEFFFAIEKDNTFLDPVQVIKVNEGP</sequence>